<dbReference type="PANTHER" id="PTHR45947">
    <property type="entry name" value="SULFOQUINOVOSYL TRANSFERASE SQD2"/>
    <property type="match status" value="1"/>
</dbReference>
<evidence type="ECO:0000256" key="2">
    <source>
        <dbReference type="ARBA" id="ARBA00022679"/>
    </source>
</evidence>
<organism evidence="4 5">
    <name type="scientific">Nocardioides cavernaquae</name>
    <dbReference type="NCBI Taxonomy" id="2321396"/>
    <lineage>
        <taxon>Bacteria</taxon>
        <taxon>Bacillati</taxon>
        <taxon>Actinomycetota</taxon>
        <taxon>Actinomycetes</taxon>
        <taxon>Propionibacteriales</taxon>
        <taxon>Nocardioidaceae</taxon>
        <taxon>Nocardioides</taxon>
    </lineage>
</organism>
<protein>
    <submittedName>
        <fullName evidence="4">Glycosyltransferase</fullName>
    </submittedName>
</protein>
<dbReference type="AlphaFoldDB" id="A0A3A5H8S2"/>
<evidence type="ECO:0000313" key="5">
    <source>
        <dbReference type="Proteomes" id="UP000276542"/>
    </source>
</evidence>
<proteinExistence type="predicted"/>
<keyword evidence="5" id="KW-1185">Reference proteome</keyword>
<dbReference type="OrthoDB" id="509705at2"/>
<evidence type="ECO:0000313" key="4">
    <source>
        <dbReference type="EMBL" id="RJS46258.1"/>
    </source>
</evidence>
<keyword evidence="2 4" id="KW-0808">Transferase</keyword>
<dbReference type="Proteomes" id="UP000276542">
    <property type="component" value="Unassembled WGS sequence"/>
</dbReference>
<dbReference type="EMBL" id="QYRP01000002">
    <property type="protein sequence ID" value="RJS46258.1"/>
    <property type="molecule type" value="Genomic_DNA"/>
</dbReference>
<accession>A0A3A5H8S2</accession>
<dbReference type="InterPro" id="IPR028098">
    <property type="entry name" value="Glyco_trans_4-like_N"/>
</dbReference>
<evidence type="ECO:0000256" key="1">
    <source>
        <dbReference type="ARBA" id="ARBA00022676"/>
    </source>
</evidence>
<feature type="domain" description="Glycosyltransferase subfamily 4-like N-terminal" evidence="3">
    <location>
        <begin position="116"/>
        <end position="290"/>
    </location>
</feature>
<keyword evidence="1" id="KW-0328">Glycosyltransferase</keyword>
<dbReference type="GO" id="GO:1901137">
    <property type="term" value="P:carbohydrate derivative biosynthetic process"/>
    <property type="evidence" value="ECO:0007669"/>
    <property type="project" value="UniProtKB-ARBA"/>
</dbReference>
<dbReference type="Gene3D" id="3.40.50.2000">
    <property type="entry name" value="Glycogen Phosphorylase B"/>
    <property type="match status" value="2"/>
</dbReference>
<name>A0A3A5H8S2_9ACTN</name>
<dbReference type="InterPro" id="IPR050194">
    <property type="entry name" value="Glycosyltransferase_grp1"/>
</dbReference>
<dbReference type="SUPFAM" id="SSF53756">
    <property type="entry name" value="UDP-Glycosyltransferase/glycogen phosphorylase"/>
    <property type="match status" value="1"/>
</dbReference>
<dbReference type="PANTHER" id="PTHR45947:SF3">
    <property type="entry name" value="SULFOQUINOVOSYL TRANSFERASE SQD2"/>
    <property type="match status" value="1"/>
</dbReference>
<sequence>MRKEIPVPTHAAAAASVLARHLARSTDRVSSLPQPWLRSGSYAAAVDALTRGDLTSAAGHAEAAGAIGRLLRQQVAGDLALLTRPLETTRSTSYGPPTGGGVLHLVTNALPEVQAGYTVRTQGIARAQLSAGTPVRVVTQLGFPVTKGHLRADFEVVVDGVTHHRLLPRRLPLRADAALARGIEHAARLVEQVRPDVLHAHSNHVNAQVALALRARFAIPVVYEARGFLEETWRSRNSRGTDAETYRLARARETECMLAADAVVTLSEAMRSAIVDRGVPADRVHVVGNGVDPRFLTASQVDEGRPFTVGVVGTLNAYEGIDVLIRAVAELRDDPAQAPTRLLIVGDGPARADLEALADSLGLQGTVAFTGRVPHSAVPGIYRSIDVYAVPRADLPVTRLVPPLKPVEAMGLGRPVIASDLAPLRELVGDERGLLVPPGDRHALAAAIARLRDDPGLRHTLGAAGSSWAATHRTWAAAADSYQQIYASTRASATTRTTPSAVTTGGHR</sequence>
<dbReference type="Pfam" id="PF13579">
    <property type="entry name" value="Glyco_trans_4_4"/>
    <property type="match status" value="1"/>
</dbReference>
<comment type="caution">
    <text evidence="4">The sequence shown here is derived from an EMBL/GenBank/DDBJ whole genome shotgun (WGS) entry which is preliminary data.</text>
</comment>
<dbReference type="CDD" id="cd03794">
    <property type="entry name" value="GT4_WbuB-like"/>
    <property type="match status" value="1"/>
</dbReference>
<reference evidence="5" key="1">
    <citation type="submission" date="2018-09" db="EMBL/GenBank/DDBJ databases">
        <authorList>
            <person name="Zhu H."/>
        </authorList>
    </citation>
    <scope>NUCLEOTIDE SEQUENCE [LARGE SCALE GENOMIC DNA]</scope>
    <source>
        <strain evidence="5">K1W22B-1</strain>
    </source>
</reference>
<gene>
    <name evidence="4" type="ORF">D4739_08560</name>
</gene>
<dbReference type="GO" id="GO:0016758">
    <property type="term" value="F:hexosyltransferase activity"/>
    <property type="evidence" value="ECO:0007669"/>
    <property type="project" value="TreeGrafter"/>
</dbReference>
<evidence type="ECO:0000259" key="3">
    <source>
        <dbReference type="Pfam" id="PF13579"/>
    </source>
</evidence>
<dbReference type="Pfam" id="PF13692">
    <property type="entry name" value="Glyco_trans_1_4"/>
    <property type="match status" value="1"/>
</dbReference>